<keyword evidence="1" id="KW-0472">Membrane</keyword>
<keyword evidence="1" id="KW-0812">Transmembrane</keyword>
<evidence type="ECO:0000313" key="2">
    <source>
        <dbReference type="EMBL" id="GIN62760.1"/>
    </source>
</evidence>
<evidence type="ECO:0000256" key="1">
    <source>
        <dbReference type="SAM" id="Phobius"/>
    </source>
</evidence>
<dbReference type="EMBL" id="BORC01000004">
    <property type="protein sequence ID" value="GIN62760.1"/>
    <property type="molecule type" value="Genomic_DNA"/>
</dbReference>
<organism evidence="2 3">
    <name type="scientific">Robertmurraya siralis</name>
    <dbReference type="NCBI Taxonomy" id="77777"/>
    <lineage>
        <taxon>Bacteria</taxon>
        <taxon>Bacillati</taxon>
        <taxon>Bacillota</taxon>
        <taxon>Bacilli</taxon>
        <taxon>Bacillales</taxon>
        <taxon>Bacillaceae</taxon>
        <taxon>Robertmurraya</taxon>
    </lineage>
</organism>
<accession>A0A919WIP8</accession>
<dbReference type="AlphaFoldDB" id="A0A919WIP8"/>
<proteinExistence type="predicted"/>
<protein>
    <submittedName>
        <fullName evidence="2">Uncharacterized protein</fullName>
    </submittedName>
</protein>
<sequence length="45" mass="4936">MADAFIYMYIVGAGTALGVATVGLITWKIITRNQKPKLKKKRGIV</sequence>
<dbReference type="RefSeq" id="WP_212933937.1">
    <property type="nucleotide sequence ID" value="NZ_BORC01000004.1"/>
</dbReference>
<reference evidence="2" key="1">
    <citation type="submission" date="2021-03" db="EMBL/GenBank/DDBJ databases">
        <title>Antimicrobial resistance genes in bacteria isolated from Japanese honey, and their potential for conferring macrolide and lincosamide resistance in the American foulbrood pathogen Paenibacillus larvae.</title>
        <authorList>
            <person name="Okamoto M."/>
            <person name="Kumagai M."/>
            <person name="Kanamori H."/>
            <person name="Takamatsu D."/>
        </authorList>
    </citation>
    <scope>NUCLEOTIDE SEQUENCE</scope>
    <source>
        <strain evidence="2">J27TS8</strain>
    </source>
</reference>
<comment type="caution">
    <text evidence="2">The sequence shown here is derived from an EMBL/GenBank/DDBJ whole genome shotgun (WGS) entry which is preliminary data.</text>
</comment>
<keyword evidence="1" id="KW-1133">Transmembrane helix</keyword>
<gene>
    <name evidence="2" type="ORF">J27TS8_27530</name>
</gene>
<keyword evidence="3" id="KW-1185">Reference proteome</keyword>
<evidence type="ECO:0000313" key="3">
    <source>
        <dbReference type="Proteomes" id="UP000682111"/>
    </source>
</evidence>
<dbReference type="Proteomes" id="UP000682111">
    <property type="component" value="Unassembled WGS sequence"/>
</dbReference>
<feature type="transmembrane region" description="Helical" evidence="1">
    <location>
        <begin position="6"/>
        <end position="30"/>
    </location>
</feature>
<name>A0A919WIP8_9BACI</name>